<dbReference type="InterPro" id="IPR038437">
    <property type="entry name" value="GINS_Psf3_sf"/>
</dbReference>
<dbReference type="Gene3D" id="1.20.58.2050">
    <property type="match status" value="1"/>
</dbReference>
<dbReference type="Pfam" id="PF05916">
    <property type="entry name" value="Sld5"/>
    <property type="match status" value="1"/>
</dbReference>
<dbReference type="SUPFAM" id="SSF158573">
    <property type="entry name" value="GINS helical bundle-like"/>
    <property type="match status" value="1"/>
</dbReference>
<comment type="subcellular location">
    <subcellularLocation>
        <location evidence="1 6">Nucleus</location>
    </subcellularLocation>
</comment>
<feature type="region of interest" description="Disordered" evidence="7">
    <location>
        <begin position="221"/>
        <end position="241"/>
    </location>
</feature>
<dbReference type="Proteomes" id="UP001142055">
    <property type="component" value="Chromosome 3"/>
</dbReference>
<evidence type="ECO:0000256" key="7">
    <source>
        <dbReference type="SAM" id="MobiDB-lite"/>
    </source>
</evidence>
<dbReference type="InterPro" id="IPR036224">
    <property type="entry name" value="GINS_bundle-like_dom_sf"/>
</dbReference>
<reference evidence="10" key="1">
    <citation type="submission" date="2022-12" db="EMBL/GenBank/DDBJ databases">
        <title>Genome assemblies of Blomia tropicalis.</title>
        <authorList>
            <person name="Cui Y."/>
        </authorList>
    </citation>
    <scope>NUCLEOTIDE SEQUENCE</scope>
    <source>
        <tissue evidence="10">Adult mites</tissue>
    </source>
</reference>
<dbReference type="OMA" id="PLWIVKE"/>
<dbReference type="CDD" id="cd21693">
    <property type="entry name" value="GINS_B_Psf3"/>
    <property type="match status" value="1"/>
</dbReference>
<keyword evidence="11" id="KW-1185">Reference proteome</keyword>
<dbReference type="EMBL" id="JAPWDV010000003">
    <property type="protein sequence ID" value="KAJ6218216.1"/>
    <property type="molecule type" value="Genomic_DNA"/>
</dbReference>
<accession>A0A9Q0RM88</accession>
<dbReference type="PANTHER" id="PTHR22768:SF0">
    <property type="entry name" value="DNA REPLICATION COMPLEX GINS PROTEIN PSF3"/>
    <property type="match status" value="1"/>
</dbReference>
<dbReference type="InterPro" id="IPR055221">
    <property type="entry name" value="PSF3_N"/>
</dbReference>
<dbReference type="InterPro" id="IPR010492">
    <property type="entry name" value="GINS_Psf3"/>
</dbReference>
<evidence type="ECO:0000256" key="6">
    <source>
        <dbReference type="RuleBase" id="RU367161"/>
    </source>
</evidence>
<dbReference type="AlphaFoldDB" id="A0A9Q0RM88"/>
<evidence type="ECO:0000256" key="3">
    <source>
        <dbReference type="ARBA" id="ARBA00022705"/>
    </source>
</evidence>
<dbReference type="PANTHER" id="PTHR22768">
    <property type="entry name" value="DNA REPLICATION COMPLEX GINS PROTEIN PSF3"/>
    <property type="match status" value="1"/>
</dbReference>
<protein>
    <recommendedName>
        <fullName evidence="6">DNA replication complex GINS protein PSF3</fullName>
    </recommendedName>
</protein>
<feature type="domain" description="DNA replication complex GINS protein PSF3 N-terminal" evidence="9">
    <location>
        <begin position="75"/>
        <end position="127"/>
    </location>
</feature>
<comment type="function">
    <text evidence="6">The GINS complex plays an essential role in the initiation of DNA replication.</text>
</comment>
<evidence type="ECO:0000259" key="9">
    <source>
        <dbReference type="Pfam" id="PF22466"/>
    </source>
</evidence>
<comment type="similarity">
    <text evidence="2 6">Belongs to the GINS3/PSF3 family.</text>
</comment>
<evidence type="ECO:0000256" key="2">
    <source>
        <dbReference type="ARBA" id="ARBA00006343"/>
    </source>
</evidence>
<evidence type="ECO:0000256" key="4">
    <source>
        <dbReference type="ARBA" id="ARBA00023242"/>
    </source>
</evidence>
<feature type="region of interest" description="Disordered" evidence="7">
    <location>
        <begin position="306"/>
        <end position="337"/>
    </location>
</feature>
<name>A0A9Q0RM88_BLOTA</name>
<comment type="caution">
    <text evidence="10">The sequence shown here is derived from an EMBL/GenBank/DDBJ whole genome shotgun (WGS) entry which is preliminary data.</text>
</comment>
<proteinExistence type="inferred from homology"/>
<feature type="region of interest" description="Disordered" evidence="7">
    <location>
        <begin position="28"/>
        <end position="58"/>
    </location>
</feature>
<feature type="compositionally biased region" description="Low complexity" evidence="7">
    <location>
        <begin position="221"/>
        <end position="240"/>
    </location>
</feature>
<feature type="domain" description="GINS subunit" evidence="8">
    <location>
        <begin position="142"/>
        <end position="277"/>
    </location>
</feature>
<feature type="compositionally biased region" description="Low complexity" evidence="7">
    <location>
        <begin position="35"/>
        <end position="56"/>
    </location>
</feature>
<evidence type="ECO:0000313" key="11">
    <source>
        <dbReference type="Proteomes" id="UP001142055"/>
    </source>
</evidence>
<dbReference type="OrthoDB" id="10251744at2759"/>
<organism evidence="10 11">
    <name type="scientific">Blomia tropicalis</name>
    <name type="common">Mite</name>
    <dbReference type="NCBI Taxonomy" id="40697"/>
    <lineage>
        <taxon>Eukaryota</taxon>
        <taxon>Metazoa</taxon>
        <taxon>Ecdysozoa</taxon>
        <taxon>Arthropoda</taxon>
        <taxon>Chelicerata</taxon>
        <taxon>Arachnida</taxon>
        <taxon>Acari</taxon>
        <taxon>Acariformes</taxon>
        <taxon>Sarcoptiformes</taxon>
        <taxon>Astigmata</taxon>
        <taxon>Glycyphagoidea</taxon>
        <taxon>Echimyopodidae</taxon>
        <taxon>Blomia</taxon>
    </lineage>
</organism>
<dbReference type="GO" id="GO:0000811">
    <property type="term" value="C:GINS complex"/>
    <property type="evidence" value="ECO:0007669"/>
    <property type="project" value="UniProtKB-UniRule"/>
</dbReference>
<dbReference type="InterPro" id="IPR021151">
    <property type="entry name" value="GINS_A"/>
</dbReference>
<sequence length="337" mass="37396">MDDLNPQEMFEAMVDQALENNDDIQSMSFEEEESTTAVASSSTNNPSSSHNNNTLSGINSNQSSKGDIFYCENYFDVNDILAQSNRIPITFQRTIPKIGFLDPGNDEDKILKGTKLELPLWIVKELYADQVVSITVPKGYNQTYREILEADANCVNLHKLGPNFYRLGQHLSSMNLPESEDIANSIIGTFTQRFHRLVNFALSGNNVGGIKDSKIDPVSNLSKMGNKSKSNSGSVSTSAGDDVSTLSDMLAYTNSLDNWEKGLLRVGQSTARQLKRWGNQELTMVKPNEMITNLNKRKRLVEEHLKYAQQNENHFSQGAKGRPASPIPSSSEPLPPS</sequence>
<gene>
    <name evidence="10" type="ORF">RDWZM_009373</name>
</gene>
<feature type="compositionally biased region" description="Low complexity" evidence="7">
    <location>
        <begin position="323"/>
        <end position="337"/>
    </location>
</feature>
<dbReference type="SUPFAM" id="SSF160059">
    <property type="entry name" value="PriA/YqbF domain"/>
    <property type="match status" value="1"/>
</dbReference>
<evidence type="ECO:0000259" key="8">
    <source>
        <dbReference type="Pfam" id="PF05916"/>
    </source>
</evidence>
<dbReference type="Pfam" id="PF22466">
    <property type="entry name" value="PSF3_N"/>
    <property type="match status" value="1"/>
</dbReference>
<keyword evidence="3 6" id="KW-0235">DNA replication</keyword>
<comment type="function">
    <text evidence="5">Required for correct functioning of the GINS complex, a complex that plays an essential role in the initiation of DNA replication, and progression of DNA replication forks. GINS complex is a core component of CDC45-MCM-GINS (CMG) helicase, the molecular machine that unwinds template DNA during replication, and around which the replisome is built.</text>
</comment>
<evidence type="ECO:0000256" key="5">
    <source>
        <dbReference type="ARBA" id="ARBA00045258"/>
    </source>
</evidence>
<evidence type="ECO:0000313" key="10">
    <source>
        <dbReference type="EMBL" id="KAJ6218216.1"/>
    </source>
</evidence>
<dbReference type="GO" id="GO:1902975">
    <property type="term" value="P:mitotic DNA replication initiation"/>
    <property type="evidence" value="ECO:0007669"/>
    <property type="project" value="TreeGrafter"/>
</dbReference>
<dbReference type="CDD" id="cd11713">
    <property type="entry name" value="GINS_A_psf3"/>
    <property type="match status" value="1"/>
</dbReference>
<comment type="subunit">
    <text evidence="6">Component of the GINS complex.</text>
</comment>
<evidence type="ECO:0000256" key="1">
    <source>
        <dbReference type="ARBA" id="ARBA00004123"/>
    </source>
</evidence>
<keyword evidence="4 6" id="KW-0539">Nucleus</keyword>